<dbReference type="SUPFAM" id="SSF52218">
    <property type="entry name" value="Flavoproteins"/>
    <property type="match status" value="1"/>
</dbReference>
<keyword evidence="2 4" id="KW-0560">Oxidoreductase</keyword>
<proteinExistence type="inferred from homology"/>
<name>A0ABU4PQV9_9SPHN</name>
<reference evidence="4 5" key="1">
    <citation type="submission" date="2023-11" db="EMBL/GenBank/DDBJ databases">
        <title>MicrobeMod: A computational toolkit for identifying prokaryotic methylation and restriction-modification with nanopore sequencing.</title>
        <authorList>
            <person name="Crits-Christoph A."/>
            <person name="Kang S.C."/>
            <person name="Lee H."/>
            <person name="Ostrov N."/>
        </authorList>
    </citation>
    <scope>NUCLEOTIDE SEQUENCE [LARGE SCALE GENOMIC DNA]</scope>
    <source>
        <strain evidence="4 5">ATCC 14820</strain>
    </source>
</reference>
<gene>
    <name evidence="4" type="ORF">SIL82_17320</name>
</gene>
<dbReference type="Proteomes" id="UP001279660">
    <property type="component" value="Unassembled WGS sequence"/>
</dbReference>
<sequence length="222" mass="24344">MPANQPIRHVIVLGHPSPGSFNHEVVQRYCATVRENGQEAVVRDLYALDFDPCLRADRLPGHASGMSADVAHEIGLLRQADVIVFVYPIWFGMPPAIIKGYVDRVLGVAQTPSSIRDHRPDSVLVGKSFATFSSSATTRIWLDEQGQMESIRQAFDRYLMGIFGLRDAGHVHFGAIVADMEARFVAECLLEVETQARKICSEVAAARHAARAQDAVAAFTGD</sequence>
<feature type="domain" description="Flavodoxin-like fold" evidence="3">
    <location>
        <begin position="9"/>
        <end position="189"/>
    </location>
</feature>
<dbReference type="PANTHER" id="PTHR10204">
    <property type="entry name" value="NAD P H OXIDOREDUCTASE-RELATED"/>
    <property type="match status" value="1"/>
</dbReference>
<dbReference type="GO" id="GO:0016491">
    <property type="term" value="F:oxidoreductase activity"/>
    <property type="evidence" value="ECO:0007669"/>
    <property type="project" value="UniProtKB-KW"/>
</dbReference>
<comment type="similarity">
    <text evidence="1">Belongs to the NAD(P)H dehydrogenase (quinone) family.</text>
</comment>
<evidence type="ECO:0000256" key="2">
    <source>
        <dbReference type="ARBA" id="ARBA00023002"/>
    </source>
</evidence>
<dbReference type="InterPro" id="IPR003680">
    <property type="entry name" value="Flavodoxin_fold"/>
</dbReference>
<evidence type="ECO:0000256" key="1">
    <source>
        <dbReference type="ARBA" id="ARBA00006252"/>
    </source>
</evidence>
<protein>
    <submittedName>
        <fullName evidence="4">NAD(P)H-dependent oxidoreductase</fullName>
        <ecNumber evidence="4">1.-.-.-</ecNumber>
    </submittedName>
</protein>
<dbReference type="EC" id="1.-.-.-" evidence="4"/>
<keyword evidence="5" id="KW-1185">Reference proteome</keyword>
<dbReference type="InterPro" id="IPR029039">
    <property type="entry name" value="Flavoprotein-like_sf"/>
</dbReference>
<dbReference type="Pfam" id="PF02525">
    <property type="entry name" value="Flavodoxin_2"/>
    <property type="match status" value="1"/>
</dbReference>
<accession>A0ABU4PQV9</accession>
<dbReference type="EMBL" id="JAWXXV010000001">
    <property type="protein sequence ID" value="MDX5986020.1"/>
    <property type="molecule type" value="Genomic_DNA"/>
</dbReference>
<evidence type="ECO:0000313" key="4">
    <source>
        <dbReference type="EMBL" id="MDX5986020.1"/>
    </source>
</evidence>
<dbReference type="Gene3D" id="3.40.50.360">
    <property type="match status" value="1"/>
</dbReference>
<evidence type="ECO:0000259" key="3">
    <source>
        <dbReference type="Pfam" id="PF02525"/>
    </source>
</evidence>
<comment type="caution">
    <text evidence="4">The sequence shown here is derived from an EMBL/GenBank/DDBJ whole genome shotgun (WGS) entry which is preliminary data.</text>
</comment>
<dbReference type="PANTHER" id="PTHR10204:SF34">
    <property type="entry name" value="NAD(P)H DEHYDROGENASE [QUINONE] 1 ISOFORM 1"/>
    <property type="match status" value="1"/>
</dbReference>
<dbReference type="InterPro" id="IPR051545">
    <property type="entry name" value="NAD(P)H_dehydrogenase_qn"/>
</dbReference>
<organism evidence="4 5">
    <name type="scientific">Sphingomonas echinoides</name>
    <dbReference type="NCBI Taxonomy" id="59803"/>
    <lineage>
        <taxon>Bacteria</taxon>
        <taxon>Pseudomonadati</taxon>
        <taxon>Pseudomonadota</taxon>
        <taxon>Alphaproteobacteria</taxon>
        <taxon>Sphingomonadales</taxon>
        <taxon>Sphingomonadaceae</taxon>
        <taxon>Sphingomonas</taxon>
    </lineage>
</organism>
<evidence type="ECO:0000313" key="5">
    <source>
        <dbReference type="Proteomes" id="UP001279660"/>
    </source>
</evidence>
<dbReference type="RefSeq" id="WP_010406940.1">
    <property type="nucleotide sequence ID" value="NZ_JAWXXV010000001.1"/>
</dbReference>